<dbReference type="PANTHER" id="PTHR30413:SF10">
    <property type="entry name" value="CAPSULE POLYSACCHARIDE EXPORT INNER-MEMBRANE PROTEIN CTRC"/>
    <property type="match status" value="1"/>
</dbReference>
<evidence type="ECO:0000256" key="7">
    <source>
        <dbReference type="ARBA" id="ARBA00022903"/>
    </source>
</evidence>
<keyword evidence="10 11" id="KW-0472">Membrane</keyword>
<dbReference type="InterPro" id="IPR000412">
    <property type="entry name" value="ABC_2_transport"/>
</dbReference>
<dbReference type="PANTHER" id="PTHR30413">
    <property type="entry name" value="INNER MEMBRANE TRANSPORT PERMEASE"/>
    <property type="match status" value="1"/>
</dbReference>
<evidence type="ECO:0000256" key="10">
    <source>
        <dbReference type="ARBA" id="ARBA00023136"/>
    </source>
</evidence>
<dbReference type="PROSITE" id="PS51012">
    <property type="entry name" value="ABC_TM2"/>
    <property type="match status" value="1"/>
</dbReference>
<dbReference type="InterPro" id="IPR047817">
    <property type="entry name" value="ABC2_TM_bact-type"/>
</dbReference>
<evidence type="ECO:0000256" key="11">
    <source>
        <dbReference type="RuleBase" id="RU361157"/>
    </source>
</evidence>
<feature type="transmembrane region" description="Helical" evidence="11">
    <location>
        <begin position="204"/>
        <end position="222"/>
    </location>
</feature>
<dbReference type="Pfam" id="PF01061">
    <property type="entry name" value="ABC2_membrane"/>
    <property type="match status" value="1"/>
</dbReference>
<gene>
    <name evidence="13" type="ORF">J2W68_002902</name>
</gene>
<evidence type="ECO:0000256" key="3">
    <source>
        <dbReference type="ARBA" id="ARBA00022448"/>
    </source>
</evidence>
<keyword evidence="14" id="KW-1185">Reference proteome</keyword>
<evidence type="ECO:0000256" key="5">
    <source>
        <dbReference type="ARBA" id="ARBA00022597"/>
    </source>
</evidence>
<dbReference type="EMBL" id="JAVDWO010000013">
    <property type="protein sequence ID" value="MDR7194160.1"/>
    <property type="molecule type" value="Genomic_DNA"/>
</dbReference>
<keyword evidence="3 11" id="KW-0813">Transport</keyword>
<proteinExistence type="inferred from homology"/>
<dbReference type="InterPro" id="IPR013525">
    <property type="entry name" value="ABC2_TM"/>
</dbReference>
<comment type="caution">
    <text evidence="13">The sequence shown here is derived from an EMBL/GenBank/DDBJ whole genome shotgun (WGS) entry which is preliminary data.</text>
</comment>
<evidence type="ECO:0000256" key="4">
    <source>
        <dbReference type="ARBA" id="ARBA00022475"/>
    </source>
</evidence>
<evidence type="ECO:0000313" key="14">
    <source>
        <dbReference type="Proteomes" id="UP001256588"/>
    </source>
</evidence>
<evidence type="ECO:0000256" key="2">
    <source>
        <dbReference type="ARBA" id="ARBA00007783"/>
    </source>
</evidence>
<accession>A0ABU1XZE4</accession>
<comment type="subcellular location">
    <subcellularLocation>
        <location evidence="11">Cell inner membrane</location>
        <topology evidence="11">Multi-pass membrane protein</topology>
    </subcellularLocation>
    <subcellularLocation>
        <location evidence="1">Cell membrane</location>
        <topology evidence="1">Multi-pass membrane protein</topology>
    </subcellularLocation>
</comment>
<keyword evidence="6 11" id="KW-0812">Transmembrane</keyword>
<evidence type="ECO:0000313" key="13">
    <source>
        <dbReference type="EMBL" id="MDR7194160.1"/>
    </source>
</evidence>
<feature type="transmembrane region" description="Helical" evidence="11">
    <location>
        <begin position="170"/>
        <end position="192"/>
    </location>
</feature>
<feature type="transmembrane region" description="Helical" evidence="11">
    <location>
        <begin position="54"/>
        <end position="79"/>
    </location>
</feature>
<feature type="domain" description="ABC transmembrane type-2" evidence="12">
    <location>
        <begin position="56"/>
        <end position="281"/>
    </location>
</feature>
<keyword evidence="9" id="KW-0625">Polysaccharide transport</keyword>
<feature type="transmembrane region" description="Helical" evidence="11">
    <location>
        <begin position="94"/>
        <end position="115"/>
    </location>
</feature>
<keyword evidence="8 11" id="KW-1133">Transmembrane helix</keyword>
<feature type="transmembrane region" description="Helical" evidence="11">
    <location>
        <begin position="135"/>
        <end position="158"/>
    </location>
</feature>
<evidence type="ECO:0000256" key="8">
    <source>
        <dbReference type="ARBA" id="ARBA00022989"/>
    </source>
</evidence>
<organism evidence="13 14">
    <name type="scientific">Luteimonas terrae</name>
    <dbReference type="NCBI Taxonomy" id="1530191"/>
    <lineage>
        <taxon>Bacteria</taxon>
        <taxon>Pseudomonadati</taxon>
        <taxon>Pseudomonadota</taxon>
        <taxon>Gammaproteobacteria</taxon>
        <taxon>Lysobacterales</taxon>
        <taxon>Lysobacteraceae</taxon>
        <taxon>Luteimonas</taxon>
    </lineage>
</organism>
<dbReference type="PRINTS" id="PR00164">
    <property type="entry name" value="ABC2TRNSPORT"/>
</dbReference>
<evidence type="ECO:0000259" key="12">
    <source>
        <dbReference type="PROSITE" id="PS51012"/>
    </source>
</evidence>
<keyword evidence="4 11" id="KW-1003">Cell membrane</keyword>
<keyword evidence="5" id="KW-0762">Sugar transport</keyword>
<keyword evidence="7" id="KW-0972">Capsule biogenesis/degradation</keyword>
<evidence type="ECO:0000256" key="6">
    <source>
        <dbReference type="ARBA" id="ARBA00022692"/>
    </source>
</evidence>
<comment type="similarity">
    <text evidence="2 11">Belongs to the ABC-2 integral membrane protein family.</text>
</comment>
<evidence type="ECO:0000256" key="1">
    <source>
        <dbReference type="ARBA" id="ARBA00004651"/>
    </source>
</evidence>
<protein>
    <recommendedName>
        <fullName evidence="11">Transport permease protein</fullName>
    </recommendedName>
</protein>
<feature type="transmembrane region" description="Helical" evidence="11">
    <location>
        <begin position="257"/>
        <end position="278"/>
    </location>
</feature>
<evidence type="ECO:0000256" key="9">
    <source>
        <dbReference type="ARBA" id="ARBA00023047"/>
    </source>
</evidence>
<sequence>MLILPARWSADRMRTSMKPTPLFSLGGPFSAWTRHRSLTLELSRRDILGRYRGASFGLLWSLISPFLMLIVYTLAFGYILKARWPGTSGNTADFAMLLFLGLLTHGFFAECLTRAPTLISGNVNLVKKIVFPLEVLPWTVVLSALFHATTNIVVFVILNLLLRGEIHWTLVFWPFVLVPLAFVALGTIWLLSSLSVFLRDIGQITGVLATAMLFLSSAIIPVETLPESYQAVFRLNPLTFIIDQIREVAFWGRMPDWAGLGVYLLGAMFFAYLAFAVFQKTRRGFADVL</sequence>
<dbReference type="Proteomes" id="UP001256588">
    <property type="component" value="Unassembled WGS sequence"/>
</dbReference>
<name>A0ABU1XZE4_9GAMM</name>
<reference evidence="13 14" key="1">
    <citation type="submission" date="2023-07" db="EMBL/GenBank/DDBJ databases">
        <title>Sorghum-associated microbial communities from plants grown in Nebraska, USA.</title>
        <authorList>
            <person name="Schachtman D."/>
        </authorList>
    </citation>
    <scope>NUCLEOTIDE SEQUENCE [LARGE SCALE GENOMIC DNA]</scope>
    <source>
        <strain evidence="13 14">4099</strain>
    </source>
</reference>